<protein>
    <submittedName>
        <fullName evidence="1">MoaD family protein</fullName>
    </submittedName>
</protein>
<dbReference type="PANTHER" id="PTHR38031">
    <property type="entry name" value="SULFUR CARRIER PROTEIN SLR0821-RELATED"/>
    <property type="match status" value="1"/>
</dbReference>
<dbReference type="EMBL" id="DF820457">
    <property type="protein sequence ID" value="GAK51737.1"/>
    <property type="molecule type" value="Genomic_DNA"/>
</dbReference>
<evidence type="ECO:0000313" key="1">
    <source>
        <dbReference type="EMBL" id="GAK51737.1"/>
    </source>
</evidence>
<proteinExistence type="predicted"/>
<dbReference type="InterPro" id="IPR016155">
    <property type="entry name" value="Mopterin_synth/thiamin_S_b"/>
</dbReference>
<dbReference type="SUPFAM" id="SSF54285">
    <property type="entry name" value="MoaD/ThiS"/>
    <property type="match status" value="1"/>
</dbReference>
<dbReference type="Gene3D" id="3.10.20.30">
    <property type="match status" value="1"/>
</dbReference>
<dbReference type="PANTHER" id="PTHR38031:SF1">
    <property type="entry name" value="SULFUR CARRIER PROTEIN CYSO"/>
    <property type="match status" value="1"/>
</dbReference>
<name>A0A081BMX1_9BACT</name>
<accession>A0A081BMX1</accession>
<dbReference type="Proteomes" id="UP000030700">
    <property type="component" value="Unassembled WGS sequence"/>
</dbReference>
<evidence type="ECO:0000313" key="2">
    <source>
        <dbReference type="Proteomes" id="UP000030700"/>
    </source>
</evidence>
<gene>
    <name evidence="1" type="ORF">U14_02982</name>
</gene>
<organism evidence="1">
    <name type="scientific">Candidatus Moduliflexus flocculans</name>
    <dbReference type="NCBI Taxonomy" id="1499966"/>
    <lineage>
        <taxon>Bacteria</taxon>
        <taxon>Candidatus Moduliflexota</taxon>
        <taxon>Candidatus Moduliflexia</taxon>
        <taxon>Candidatus Moduliflexales</taxon>
        <taxon>Candidatus Moduliflexaceae</taxon>
    </lineage>
</organism>
<keyword evidence="2" id="KW-1185">Reference proteome</keyword>
<sequence>MITVNFFTTLRFFLNTRQIQFPAAELDIQTLLHLCEERLCKKFLHKLLTPDDQVMPGTIILINGLNIHHLNGLKTVVTGDDVVALFPPGGGG</sequence>
<dbReference type="HOGENOM" id="CLU_114601_1_2_0"/>
<dbReference type="InterPro" id="IPR012675">
    <property type="entry name" value="Beta-grasp_dom_sf"/>
</dbReference>
<dbReference type="AlphaFoldDB" id="A0A081BMX1"/>
<reference evidence="1" key="1">
    <citation type="journal article" date="2015" name="PeerJ">
        <title>First genomic representation of candidate bacterial phylum KSB3 points to enhanced environmental sensing as a trigger of wastewater bulking.</title>
        <authorList>
            <person name="Sekiguchi Y."/>
            <person name="Ohashi A."/>
            <person name="Parks D.H."/>
            <person name="Yamauchi T."/>
            <person name="Tyson G.W."/>
            <person name="Hugenholtz P."/>
        </authorList>
    </citation>
    <scope>NUCLEOTIDE SEQUENCE [LARGE SCALE GENOMIC DNA]</scope>
</reference>
<dbReference type="Pfam" id="PF02597">
    <property type="entry name" value="ThiS"/>
    <property type="match status" value="1"/>
</dbReference>
<dbReference type="InterPro" id="IPR052045">
    <property type="entry name" value="Sulfur_Carrier/Prot_Modifier"/>
</dbReference>
<dbReference type="STRING" id="1499966.U14_02982"/>
<dbReference type="InterPro" id="IPR003749">
    <property type="entry name" value="ThiS/MoaD-like"/>
</dbReference>